<comment type="caution">
    <text evidence="2">The sequence shown here is derived from an EMBL/GenBank/DDBJ whole genome shotgun (WGS) entry which is preliminary data.</text>
</comment>
<accession>A0A2P6MJT6</accession>
<dbReference type="InterPro" id="IPR021377">
    <property type="entry name" value="DUF3006"/>
</dbReference>
<dbReference type="EMBL" id="PVNS01000003">
    <property type="protein sequence ID" value="PRO66550.1"/>
    <property type="molecule type" value="Genomic_DNA"/>
</dbReference>
<sequence>MCRRCSPVTYHGVIDRIEDNDTAVLLHEEAGTQYDLPADSLPEGVREGDHVTFSLEEGAVVNITADREAADAAYKRIQEKQERLQKRSGGSRRRRKREQD</sequence>
<dbReference type="OrthoDB" id="2366034at2"/>
<evidence type="ECO:0000313" key="2">
    <source>
        <dbReference type="EMBL" id="PRO66550.1"/>
    </source>
</evidence>
<organism evidence="2 3">
    <name type="scientific">Alkalicoccus urumqiensis</name>
    <name type="common">Bacillus urumqiensis</name>
    <dbReference type="NCBI Taxonomy" id="1548213"/>
    <lineage>
        <taxon>Bacteria</taxon>
        <taxon>Bacillati</taxon>
        <taxon>Bacillota</taxon>
        <taxon>Bacilli</taxon>
        <taxon>Bacillales</taxon>
        <taxon>Bacillaceae</taxon>
        <taxon>Alkalicoccus</taxon>
    </lineage>
</organism>
<gene>
    <name evidence="2" type="ORF">C6I21_04185</name>
</gene>
<protein>
    <submittedName>
        <fullName evidence="2">DUF3006 domain-containing protein</fullName>
    </submittedName>
</protein>
<dbReference type="Proteomes" id="UP000243650">
    <property type="component" value="Unassembled WGS sequence"/>
</dbReference>
<dbReference type="AlphaFoldDB" id="A0A2P6MJT6"/>
<name>A0A2P6MJT6_ALKUR</name>
<evidence type="ECO:0000313" key="3">
    <source>
        <dbReference type="Proteomes" id="UP000243650"/>
    </source>
</evidence>
<keyword evidence="3" id="KW-1185">Reference proteome</keyword>
<evidence type="ECO:0000256" key="1">
    <source>
        <dbReference type="SAM" id="MobiDB-lite"/>
    </source>
</evidence>
<dbReference type="Pfam" id="PF11213">
    <property type="entry name" value="DUF3006"/>
    <property type="match status" value="1"/>
</dbReference>
<proteinExistence type="predicted"/>
<reference evidence="2 3" key="1">
    <citation type="submission" date="2018-03" db="EMBL/GenBank/DDBJ databases">
        <title>Bacillus urumqiensis sp. nov., a moderately haloalkaliphilic bacterium isolated from a salt lake.</title>
        <authorList>
            <person name="Zhao B."/>
            <person name="Liao Z."/>
        </authorList>
    </citation>
    <scope>NUCLEOTIDE SEQUENCE [LARGE SCALE GENOMIC DNA]</scope>
    <source>
        <strain evidence="2 3">BZ-SZ-XJ18</strain>
    </source>
</reference>
<feature type="region of interest" description="Disordered" evidence="1">
    <location>
        <begin position="79"/>
        <end position="100"/>
    </location>
</feature>
<feature type="compositionally biased region" description="Basic residues" evidence="1">
    <location>
        <begin position="89"/>
        <end position="100"/>
    </location>
</feature>